<dbReference type="SUPFAM" id="SSF52317">
    <property type="entry name" value="Class I glutamine amidotransferase-like"/>
    <property type="match status" value="1"/>
</dbReference>
<dbReference type="Pfam" id="PF01965">
    <property type="entry name" value="DJ-1_PfpI"/>
    <property type="match status" value="1"/>
</dbReference>
<dbReference type="CDD" id="cd03139">
    <property type="entry name" value="GATase1_PfpI_2"/>
    <property type="match status" value="1"/>
</dbReference>
<gene>
    <name evidence="2" type="ORF">D7I44_02920</name>
</gene>
<dbReference type="KEGG" id="gry:D7I44_02920"/>
<dbReference type="OrthoDB" id="3992151at2"/>
<reference evidence="2 3" key="1">
    <citation type="submission" date="2018-09" db="EMBL/GenBank/DDBJ databases">
        <title>Genome sequencing of strain 2DFW10M-5.</title>
        <authorList>
            <person name="Heo J."/>
            <person name="Kim S.-J."/>
            <person name="Kwon S.-W."/>
        </authorList>
    </citation>
    <scope>NUCLEOTIDE SEQUENCE [LARGE SCALE GENOMIC DNA]</scope>
    <source>
        <strain evidence="2 3">2DFW10M-5</strain>
    </source>
</reference>
<name>A0A387BIR1_9MICO</name>
<feature type="domain" description="DJ-1/PfpI" evidence="1">
    <location>
        <begin position="6"/>
        <end position="169"/>
    </location>
</feature>
<dbReference type="Proteomes" id="UP000275069">
    <property type="component" value="Chromosome"/>
</dbReference>
<dbReference type="InterPro" id="IPR052158">
    <property type="entry name" value="INH-QAR"/>
</dbReference>
<dbReference type="InterPro" id="IPR002818">
    <property type="entry name" value="DJ-1/PfpI"/>
</dbReference>
<dbReference type="Gene3D" id="3.40.50.880">
    <property type="match status" value="1"/>
</dbReference>
<dbReference type="PANTHER" id="PTHR43130:SF15">
    <property type="entry name" value="THIJ_PFPI FAMILY PROTEIN (AFU_ORTHOLOGUE AFUA_5G14240)"/>
    <property type="match status" value="1"/>
</dbReference>
<evidence type="ECO:0000259" key="1">
    <source>
        <dbReference type="Pfam" id="PF01965"/>
    </source>
</evidence>
<evidence type="ECO:0000313" key="2">
    <source>
        <dbReference type="EMBL" id="AYG02578.1"/>
    </source>
</evidence>
<sequence length="205" mass="21491">MTAARSITIVLFDGFELLDVFGPAELFSQVDGLTTSYVGPTRAPVASAQGVAVVPDFAYADAPAPDIVLVPGGRGTRTLVNDPDTLAWLRAWAGGAQLITSVCTGSGLLAAAGLLDGYRATSNKRSFAWASSQGADVEWVPEARWVEDRDRWTSSGVAAGMDMAAALIASIFGADAGQRAADLVELELHTDPHWDPFAKLNGLVD</sequence>
<accession>A0A387BIR1</accession>
<organism evidence="2 3">
    <name type="scientific">Gryllotalpicola protaetiae</name>
    <dbReference type="NCBI Taxonomy" id="2419771"/>
    <lineage>
        <taxon>Bacteria</taxon>
        <taxon>Bacillati</taxon>
        <taxon>Actinomycetota</taxon>
        <taxon>Actinomycetes</taxon>
        <taxon>Micrococcales</taxon>
        <taxon>Microbacteriaceae</taxon>
        <taxon>Gryllotalpicola</taxon>
    </lineage>
</organism>
<evidence type="ECO:0000313" key="3">
    <source>
        <dbReference type="Proteomes" id="UP000275069"/>
    </source>
</evidence>
<dbReference type="RefSeq" id="WP_120788112.1">
    <property type="nucleotide sequence ID" value="NZ_CP032624.1"/>
</dbReference>
<proteinExistence type="predicted"/>
<dbReference type="AlphaFoldDB" id="A0A387BIR1"/>
<protein>
    <submittedName>
        <fullName evidence="2">DJ-1/PfpI family protein</fullName>
    </submittedName>
</protein>
<keyword evidence="3" id="KW-1185">Reference proteome</keyword>
<dbReference type="EMBL" id="CP032624">
    <property type="protein sequence ID" value="AYG02578.1"/>
    <property type="molecule type" value="Genomic_DNA"/>
</dbReference>
<dbReference type="PANTHER" id="PTHR43130">
    <property type="entry name" value="ARAC-FAMILY TRANSCRIPTIONAL REGULATOR"/>
    <property type="match status" value="1"/>
</dbReference>
<dbReference type="InterPro" id="IPR029062">
    <property type="entry name" value="Class_I_gatase-like"/>
</dbReference>